<dbReference type="SUPFAM" id="SSF55048">
    <property type="entry name" value="Probable ACP-binding domain of malonyl-CoA ACP transacylase"/>
    <property type="match status" value="1"/>
</dbReference>
<dbReference type="InterPro" id="IPR016035">
    <property type="entry name" value="Acyl_Trfase/lysoPLipase"/>
</dbReference>
<dbReference type="Pfam" id="PF16197">
    <property type="entry name" value="KAsynt_C_assoc"/>
    <property type="match status" value="1"/>
</dbReference>
<reference evidence="11 12" key="1">
    <citation type="submission" date="2020-04" db="EMBL/GenBank/DDBJ databases">
        <title>Draft Genome Sequence of Streptomyces morookaense DSM 40503, an 8-azaguanine-producing strain.</title>
        <authorList>
            <person name="Qi J."/>
            <person name="Gao J.-M."/>
        </authorList>
    </citation>
    <scope>NUCLEOTIDE SEQUENCE [LARGE SCALE GENOMIC DNA]</scope>
    <source>
        <strain evidence="11 12">DSM 40503</strain>
    </source>
</reference>
<dbReference type="InterPro" id="IPR042104">
    <property type="entry name" value="PKS_dehydratase_sf"/>
</dbReference>
<feature type="active site" description="Proton acceptor; for dehydratase activity" evidence="6">
    <location>
        <position position="1736"/>
    </location>
</feature>
<feature type="compositionally biased region" description="Low complexity" evidence="7">
    <location>
        <begin position="951"/>
        <end position="965"/>
    </location>
</feature>
<dbReference type="InterPro" id="IPR009081">
    <property type="entry name" value="PP-bd_ACP"/>
</dbReference>
<dbReference type="PROSITE" id="PS52019">
    <property type="entry name" value="PKS_MFAS_DH"/>
    <property type="match status" value="1"/>
</dbReference>
<dbReference type="InterPro" id="IPR001227">
    <property type="entry name" value="Ac_transferase_dom_sf"/>
</dbReference>
<feature type="region of interest" description="Disordered" evidence="7">
    <location>
        <begin position="1174"/>
        <end position="1209"/>
    </location>
</feature>
<sequence length="1978" mass="204251">MPDTPPAERVPVAVTGLGALLPDARDVEQSWRLILGRHDAMTGIPPSRWLVDDYYDPEPGTPGKVYVRRGAFLPRVDFEPLAHGIPPSVLASTDTAQLLALMVADQVLHDATGGRPQDLDRERVSVIIGSGALEMLTQSGHRNGRPLWLSALREQGLPEHQAQALCDAIAARCPEPDEMTFPGGLGNLVAGRIANRFDLHGTNHTTDAACASSLAALSCALDELALGRADLVLAGGVDASNDIGTFRCFTTTPALSPTGDCRPFSADADGTMLGEALALFALKRLADAERDGDRIYAVIRGLGTSSDGRGTAIYAPLAEGQARALRRAYADAGYAPGTVGLVEAHGTGTRAGDQAEFGALREVYEAGGRPGVQWCALGSVKSQIGHTKCAAGAVGLLKAVLALHHKVLPPTIKADRPHPDLHIGTSPFYLNTAARPWIRPAGHPRRAAVSSFGFGGSNFHTTLEEAPPGAPRPPRARTHPTELLLLSGASADELRERIAAAHAAADAGRTDDGFRIADLARHSQEAFRATDPLRLAVIAADAEELAARLDRAAAHLATAGERQHLSERGELYCTAGAPGTGRIAFLFPGQGSQYPGMGADLAVHEPAAQAAWDAVAGEDAAEPPLHRVVFPPPAADDAARVAQQALLTETRWAQPALAAHSVALLAVLREHGLRPDCTAGHSLGELTALYAAGAYDAGTLLQLARRRGASMHDAAADAPGGMAAVAAGPEETAELIGGAGNGLWIANHNGPSQTVLSGTAQALAAATARLDAAGVAVTPLPAAAAFHSPLVAAARAPFEEALRTAAVRAPEAEVYSNTDAAPYPPDPEAVRARLAAHLTAPVRFADQIEAMYAAGVRVFAEVGAGSVLTRLTGHILGDRPHLAVSFDHRDGHGVTALQDGLARLAVHGVPLDPGPSWRHYRPPAEPEQEQRTTMTVKIDGGNHGRTYPPQAADSTPAGSTPAPAETAPPPVSVPDVTPVAPAGAPEAVVRLIEDAQRQTAEAHAAYQRMMTESHLAFLKLSEASFAALLGDAPAGVLPQLPDTQAPFLSAQPVETGAPPPTRQAVEMPAAPPAAEPVVVPDVPPESGPDAGQPTEQQDIGAVLLSVVAERTGYPVEMLRLDMELEADLGIDSIKKVEILSALRRHLGELPQGDPAELVVLRTLGQIADRIRTLADTTGSPPPTGPVPLDAEPAPLGELPPSDGDIGETAAPPPPVPAATVHTARYVLRAVPVPAAGLAMPGLTEQVLTVVDGGSGLAKLVAERLTARGAAAEAVESAESLTPDTRGVLLLGGLRRDASVEELLQVQRAAFRAARLVAPRFATEGGVFVTVQDTGGDFGLGGTQGARAWSGGLAALARTAAREWPAAAVKAVDCACSGRTPEDVAEAIAAELLTGGPLLDVGLPAEGGRTTPLPVPAPLAADDGGIPAEGTGPGPDDVIVATGGARGVTAAALLALARARRPRIALLGRTEVDEEPPGLPDTRDEAELVRALAESNPAAAPAELTARARHVLAVREIKAVLAALEDAGAPARYFPADVRDPHALTGALHAVRDAWGPVTGIVHGAGVLADRRIADKTDADFDQVFGTKAEGLRTLLEATAGDPLRTVLLFSSVSATHGNAGQSDYAMANETLAQVASAEAAERPGCHVRSLAWGPWEGGMVTPALAGRFAAAGVPLLSMEAGARACVRELTTADHGSRIVLTAAAGPAAEQPPAPGTALQPAQVRATRHSHPHLADHVIDGTPVLPIAQALEWFTAAAGAWAPAAPQPVLCDLRVLHPAVLDGLDGDGDSFTLHALADPHEPGRLAVELRGAGGRLHYGGTLHTDGGIPVHGDGPANVPDLMPPRDGEHYDGTVLFHGPLLRSLASVDGLGPAGARGTVHGLTGLGWSAGPWHTDPAALDGALQLAVLWALEALKGATLPMAVGAFRLHRPGPARGPLLCEVRPLWAEGAHAQCHVHLSDADGAPFAELHDVELVRRPD</sequence>
<keyword evidence="12" id="KW-1185">Reference proteome</keyword>
<dbReference type="InterPro" id="IPR032821">
    <property type="entry name" value="PKS_assoc"/>
</dbReference>
<feature type="region of interest" description="N-terminal hotdog fold" evidence="6">
    <location>
        <begin position="1694"/>
        <end position="1828"/>
    </location>
</feature>
<keyword evidence="3" id="KW-0808">Transferase</keyword>
<dbReference type="InterPro" id="IPR036291">
    <property type="entry name" value="NAD(P)-bd_dom_sf"/>
</dbReference>
<comment type="caution">
    <text evidence="11">The sequence shown here is derived from an EMBL/GenBank/DDBJ whole genome shotgun (WGS) entry which is preliminary data.</text>
</comment>
<dbReference type="RefSeq" id="WP_171086862.1">
    <property type="nucleotide sequence ID" value="NZ_BNBU01000001.1"/>
</dbReference>
<dbReference type="SMART" id="SM00827">
    <property type="entry name" value="PKS_AT"/>
    <property type="match status" value="1"/>
</dbReference>
<dbReference type="InterPro" id="IPR014031">
    <property type="entry name" value="Ketoacyl_synth_C"/>
</dbReference>
<dbReference type="InterPro" id="IPR057326">
    <property type="entry name" value="KR_dom"/>
</dbReference>
<dbReference type="CDD" id="cd00833">
    <property type="entry name" value="PKS"/>
    <property type="match status" value="1"/>
</dbReference>
<dbReference type="PROSITE" id="PS50075">
    <property type="entry name" value="CARRIER"/>
    <property type="match status" value="1"/>
</dbReference>
<dbReference type="PROSITE" id="PS52004">
    <property type="entry name" value="KS3_2"/>
    <property type="match status" value="1"/>
</dbReference>
<dbReference type="GO" id="GO:0006633">
    <property type="term" value="P:fatty acid biosynthetic process"/>
    <property type="evidence" value="ECO:0007669"/>
    <property type="project" value="InterPro"/>
</dbReference>
<evidence type="ECO:0000256" key="2">
    <source>
        <dbReference type="ARBA" id="ARBA00022553"/>
    </source>
</evidence>
<dbReference type="Gene3D" id="3.40.47.10">
    <property type="match status" value="1"/>
</dbReference>
<dbReference type="Gene3D" id="3.10.129.110">
    <property type="entry name" value="Polyketide synthase dehydratase"/>
    <property type="match status" value="1"/>
</dbReference>
<dbReference type="PANTHER" id="PTHR43074">
    <property type="entry name" value="OMEGA-3 POLYUNSATURATED FATTY ACID SYNTHASE PFAB-RELATED"/>
    <property type="match status" value="1"/>
</dbReference>
<feature type="region of interest" description="Disordered" evidence="7">
    <location>
        <begin position="913"/>
        <end position="932"/>
    </location>
</feature>
<dbReference type="Gene3D" id="3.40.50.720">
    <property type="entry name" value="NAD(P)-binding Rossmann-like Domain"/>
    <property type="match status" value="1"/>
</dbReference>
<dbReference type="InterPro" id="IPR036736">
    <property type="entry name" value="ACP-like_sf"/>
</dbReference>
<dbReference type="InterPro" id="IPR014030">
    <property type="entry name" value="Ketoacyl_synth_N"/>
</dbReference>
<feature type="domain" description="PKS/mFAS DH" evidence="10">
    <location>
        <begin position="1694"/>
        <end position="1978"/>
    </location>
</feature>
<evidence type="ECO:0000256" key="4">
    <source>
        <dbReference type="ARBA" id="ARBA00023194"/>
    </source>
</evidence>
<dbReference type="Gene3D" id="1.10.1200.10">
    <property type="entry name" value="ACP-like"/>
    <property type="match status" value="1"/>
</dbReference>
<dbReference type="Pfam" id="PF00109">
    <property type="entry name" value="ketoacyl-synt"/>
    <property type="match status" value="1"/>
</dbReference>
<dbReference type="InterPro" id="IPR018201">
    <property type="entry name" value="Ketoacyl_synth_AS"/>
</dbReference>
<gene>
    <name evidence="11" type="ORF">HG542_29685</name>
</gene>
<dbReference type="Pfam" id="PF02801">
    <property type="entry name" value="Ketoacyl-synt_C"/>
    <property type="match status" value="1"/>
</dbReference>
<name>A0A7Y7BAF3_STRMO</name>
<dbReference type="SUPFAM" id="SSF47336">
    <property type="entry name" value="ACP-like"/>
    <property type="match status" value="1"/>
</dbReference>
<evidence type="ECO:0000313" key="11">
    <source>
        <dbReference type="EMBL" id="NVK81789.1"/>
    </source>
</evidence>
<feature type="region of interest" description="C-terminal hotdog fold" evidence="6">
    <location>
        <begin position="1840"/>
        <end position="1978"/>
    </location>
</feature>
<evidence type="ECO:0000256" key="7">
    <source>
        <dbReference type="SAM" id="MobiDB-lite"/>
    </source>
</evidence>
<dbReference type="Gene3D" id="3.30.70.250">
    <property type="entry name" value="Malonyl-CoA ACP transacylase, ACP-binding"/>
    <property type="match status" value="1"/>
</dbReference>
<keyword evidence="2" id="KW-0597">Phosphoprotein</keyword>
<accession>A0A7Y7BAF3</accession>
<dbReference type="GO" id="GO:0017000">
    <property type="term" value="P:antibiotic biosynthetic process"/>
    <property type="evidence" value="ECO:0007669"/>
    <property type="project" value="UniProtKB-KW"/>
</dbReference>
<dbReference type="SUPFAM" id="SSF52151">
    <property type="entry name" value="FabD/lysophospholipase-like"/>
    <property type="match status" value="1"/>
</dbReference>
<evidence type="ECO:0000256" key="3">
    <source>
        <dbReference type="ARBA" id="ARBA00022679"/>
    </source>
</evidence>
<evidence type="ECO:0000259" key="10">
    <source>
        <dbReference type="PROSITE" id="PS52019"/>
    </source>
</evidence>
<dbReference type="InterPro" id="IPR049900">
    <property type="entry name" value="PKS_mFAS_DH"/>
</dbReference>
<evidence type="ECO:0000256" key="5">
    <source>
        <dbReference type="ARBA" id="ARBA00023315"/>
    </source>
</evidence>
<keyword evidence="4" id="KW-0045">Antibiotic biosynthesis</keyword>
<dbReference type="Pfam" id="PF08659">
    <property type="entry name" value="KR"/>
    <property type="match status" value="1"/>
</dbReference>
<dbReference type="InterPro" id="IPR013968">
    <property type="entry name" value="PKS_KR"/>
</dbReference>
<evidence type="ECO:0000259" key="9">
    <source>
        <dbReference type="PROSITE" id="PS52004"/>
    </source>
</evidence>
<feature type="active site" description="Proton donor; for dehydratase activity" evidence="6">
    <location>
        <position position="1899"/>
    </location>
</feature>
<dbReference type="PANTHER" id="PTHR43074:SF1">
    <property type="entry name" value="BETA-KETOACYL SYNTHASE FAMILY PROTEIN-RELATED"/>
    <property type="match status" value="1"/>
</dbReference>
<dbReference type="InterPro" id="IPR052568">
    <property type="entry name" value="PKS-FAS_Synthase"/>
</dbReference>
<dbReference type="InterPro" id="IPR016039">
    <property type="entry name" value="Thiolase-like"/>
</dbReference>
<dbReference type="Pfam" id="PF00550">
    <property type="entry name" value="PP-binding"/>
    <property type="match status" value="1"/>
</dbReference>
<dbReference type="SMART" id="SM00822">
    <property type="entry name" value="PKS_KR"/>
    <property type="match status" value="1"/>
</dbReference>
<dbReference type="InterPro" id="IPR049552">
    <property type="entry name" value="PKS_DH_N"/>
</dbReference>
<dbReference type="InterPro" id="IPR014043">
    <property type="entry name" value="Acyl_transferase_dom"/>
</dbReference>
<evidence type="ECO:0000256" key="1">
    <source>
        <dbReference type="ARBA" id="ARBA00022450"/>
    </source>
</evidence>
<dbReference type="SUPFAM" id="SSF53901">
    <property type="entry name" value="Thiolase-like"/>
    <property type="match status" value="1"/>
</dbReference>
<dbReference type="Pfam" id="PF21089">
    <property type="entry name" value="PKS_DH_N"/>
    <property type="match status" value="1"/>
</dbReference>
<feature type="domain" description="Carrier" evidence="8">
    <location>
        <begin position="1097"/>
        <end position="1174"/>
    </location>
</feature>
<dbReference type="GO" id="GO:0004315">
    <property type="term" value="F:3-oxoacyl-[acyl-carrier-protein] synthase activity"/>
    <property type="evidence" value="ECO:0007669"/>
    <property type="project" value="InterPro"/>
</dbReference>
<feature type="domain" description="Ketosynthase family 3 (KS3)" evidence="9">
    <location>
        <begin position="9"/>
        <end position="465"/>
    </location>
</feature>
<dbReference type="EMBL" id="JABBXF010000093">
    <property type="protein sequence ID" value="NVK81789.1"/>
    <property type="molecule type" value="Genomic_DNA"/>
</dbReference>
<dbReference type="SMART" id="SM00825">
    <property type="entry name" value="PKS_KS"/>
    <property type="match status" value="1"/>
</dbReference>
<dbReference type="InterPro" id="IPR020841">
    <property type="entry name" value="PKS_Beta-ketoAc_synthase_dom"/>
</dbReference>
<dbReference type="PROSITE" id="PS00606">
    <property type="entry name" value="KS3_1"/>
    <property type="match status" value="1"/>
</dbReference>
<feature type="region of interest" description="Disordered" evidence="7">
    <location>
        <begin position="938"/>
        <end position="979"/>
    </location>
</feature>
<dbReference type="Pfam" id="PF00698">
    <property type="entry name" value="Acyl_transf_1"/>
    <property type="match status" value="1"/>
</dbReference>
<evidence type="ECO:0000313" key="12">
    <source>
        <dbReference type="Proteomes" id="UP000587462"/>
    </source>
</evidence>
<protein>
    <submittedName>
        <fullName evidence="11">SDR family oxidoreductase</fullName>
    </submittedName>
</protein>
<dbReference type="Proteomes" id="UP000587462">
    <property type="component" value="Unassembled WGS sequence"/>
</dbReference>
<keyword evidence="1" id="KW-0596">Phosphopantetheine</keyword>
<evidence type="ECO:0000259" key="8">
    <source>
        <dbReference type="PROSITE" id="PS50075"/>
    </source>
</evidence>
<dbReference type="Gene3D" id="3.40.366.10">
    <property type="entry name" value="Malonyl-Coenzyme A Acyl Carrier Protein, domain 2"/>
    <property type="match status" value="1"/>
</dbReference>
<evidence type="ECO:0000256" key="6">
    <source>
        <dbReference type="PROSITE-ProRule" id="PRU01363"/>
    </source>
</evidence>
<feature type="region of interest" description="Disordered" evidence="7">
    <location>
        <begin position="1050"/>
        <end position="1095"/>
    </location>
</feature>
<organism evidence="11 12">
    <name type="scientific">Streptomyces morookaense</name>
    <name type="common">Streptoverticillium morookaense</name>
    <dbReference type="NCBI Taxonomy" id="1970"/>
    <lineage>
        <taxon>Bacteria</taxon>
        <taxon>Bacillati</taxon>
        <taxon>Actinomycetota</taxon>
        <taxon>Actinomycetes</taxon>
        <taxon>Kitasatosporales</taxon>
        <taxon>Streptomycetaceae</taxon>
        <taxon>Streptomyces</taxon>
    </lineage>
</organism>
<dbReference type="InterPro" id="IPR016036">
    <property type="entry name" value="Malonyl_transacylase_ACP-bd"/>
</dbReference>
<keyword evidence="5" id="KW-0012">Acyltransferase</keyword>
<dbReference type="SUPFAM" id="SSF51735">
    <property type="entry name" value="NAD(P)-binding Rossmann-fold domains"/>
    <property type="match status" value="1"/>
</dbReference>
<proteinExistence type="predicted"/>